<evidence type="ECO:0000259" key="2">
    <source>
        <dbReference type="Pfam" id="PF05378"/>
    </source>
</evidence>
<protein>
    <submittedName>
        <fullName evidence="5">Acetophenone carboxylase gamma subunit</fullName>
        <ecNumber evidence="5">6.4.1.8</ecNumber>
    </submittedName>
    <submittedName>
        <fullName evidence="4">Hydantoinase/oxoprolinase family protein</fullName>
    </submittedName>
</protein>
<evidence type="ECO:0000259" key="3">
    <source>
        <dbReference type="Pfam" id="PF19278"/>
    </source>
</evidence>
<dbReference type="PANTHER" id="PTHR11365:SF23">
    <property type="entry name" value="HYPOTHETICAL 5-OXOPROLINASE (EUROFUNG)-RELATED"/>
    <property type="match status" value="1"/>
</dbReference>
<dbReference type="EMBL" id="CACRUA010000081">
    <property type="protein sequence ID" value="VYU80989.1"/>
    <property type="molecule type" value="Genomic_DNA"/>
</dbReference>
<dbReference type="GO" id="GO:0017168">
    <property type="term" value="F:5-oxoprolinase (ATP-hydrolyzing) activity"/>
    <property type="evidence" value="ECO:0007669"/>
    <property type="project" value="TreeGrafter"/>
</dbReference>
<dbReference type="GO" id="GO:0006749">
    <property type="term" value="P:glutathione metabolic process"/>
    <property type="evidence" value="ECO:0007669"/>
    <property type="project" value="TreeGrafter"/>
</dbReference>
<dbReference type="RefSeq" id="WP_003503888.1">
    <property type="nucleotide sequence ID" value="NZ_BAABZD010000005.1"/>
</dbReference>
<dbReference type="AlphaFoldDB" id="A0A6N3HZH4"/>
<feature type="domain" description="Hydantoinase A/oxoprolinase" evidence="1">
    <location>
        <begin position="203"/>
        <end position="489"/>
    </location>
</feature>
<evidence type="ECO:0000313" key="5">
    <source>
        <dbReference type="EMBL" id="VYU80989.1"/>
    </source>
</evidence>
<dbReference type="GO" id="GO:0016874">
    <property type="term" value="F:ligase activity"/>
    <property type="evidence" value="ECO:0007669"/>
    <property type="project" value="UniProtKB-KW"/>
</dbReference>
<dbReference type="SUPFAM" id="SSF53067">
    <property type="entry name" value="Actin-like ATPase domain"/>
    <property type="match status" value="1"/>
</dbReference>
<reference evidence="5" key="1">
    <citation type="submission" date="2019-11" db="EMBL/GenBank/DDBJ databases">
        <authorList>
            <person name="Feng L."/>
        </authorList>
    </citation>
    <scope>NUCLEOTIDE SEQUENCE</scope>
    <source>
        <strain evidence="5">CsymbiosumLFYP84</strain>
    </source>
</reference>
<dbReference type="InterPro" id="IPR045079">
    <property type="entry name" value="Oxoprolinase-like"/>
</dbReference>
<gene>
    <name evidence="5" type="primary">apc3_2</name>
    <name evidence="5" type="ORF">CSLFYP84_04342</name>
    <name evidence="4" type="ORF">PM006_00870</name>
</gene>
<organism evidence="5">
    <name type="scientific">Clostridium symbiosum</name>
    <name type="common">Bacteroides symbiosus</name>
    <dbReference type="NCBI Taxonomy" id="1512"/>
    <lineage>
        <taxon>Bacteria</taxon>
        <taxon>Bacillati</taxon>
        <taxon>Bacillota</taxon>
        <taxon>Clostridia</taxon>
        <taxon>Lachnospirales</taxon>
        <taxon>Lachnospiraceae</taxon>
        <taxon>Otoolea</taxon>
    </lineage>
</organism>
<sequence>MLKLKLGVDVGGTFTDVVGITGEGKVYFAKTPSTPQDQSIGVLNGIKMLLDSLDAPAECVSGVAHGTTVATNTLLERNGAVTALITTEGFRDVLHIGRQSRPELYDLHARKPESLVPRYLRREAEERVDYTGTVLVKLNIEELKKTVKELIDDGVESIAICFLHSYANHENEKKALAAIRETVPDFPVSVSSDILPEFREFERMNTTVLNAYVQPRMQKYVSQLRGRLDDNGITAPLTIMQSSGGMMTDQVAASRSVNTLLSGPAGGVLAAEFLANITPYRNIITGDLGGTSFDVGVVQNGSIGITGEGVIEGFPVKFPHIDITTIGAGGGSLAWLDAGGALRVGPRSAGAVPGPVCYGKGGTEPAVTDAHVVLGRVGGRLLGGKMKLDVNAARAAIKEKLADRLGMTVEEVAEGILRVANANMVRAIRVMTVEKGIDPRKFVLLPYGGAGALHAVELARSLEIGTVVVPIAPGNFSAFGLLVAPIRYDEVCTYHKHEKDISFERMEELFCQMEETARAEMKRDNVEESAVRFERKVDIRYYGQAYELTITVPNLPVDQKVFAGLAEDFSQAHEQAYGFKKEQDPLELVSLRLSAVGQADHNGLYAKGIHGDTNAEPEEVRKVYFMGKWMKTSIYNRSLLKSGNSFAGPAIIEDTGATSVIGPGDVVTVDERLNLIVKVADNAACQAAVEAGR</sequence>
<dbReference type="Proteomes" id="UP001300871">
    <property type="component" value="Unassembled WGS sequence"/>
</dbReference>
<feature type="domain" description="Acetophenone carboxylase-like C-terminal" evidence="3">
    <location>
        <begin position="498"/>
        <end position="671"/>
    </location>
</feature>
<dbReference type="InterPro" id="IPR049517">
    <property type="entry name" value="ACX-like_C"/>
</dbReference>
<dbReference type="EC" id="6.4.1.8" evidence="5"/>
<dbReference type="Pfam" id="PF01968">
    <property type="entry name" value="Hydantoinase_A"/>
    <property type="match status" value="1"/>
</dbReference>
<dbReference type="PANTHER" id="PTHR11365">
    <property type="entry name" value="5-OXOPROLINASE RELATED"/>
    <property type="match status" value="1"/>
</dbReference>
<dbReference type="GeneID" id="57968419"/>
<dbReference type="InterPro" id="IPR008040">
    <property type="entry name" value="Hydant_A_N"/>
</dbReference>
<proteinExistence type="predicted"/>
<evidence type="ECO:0000259" key="1">
    <source>
        <dbReference type="Pfam" id="PF01968"/>
    </source>
</evidence>
<dbReference type="Pfam" id="PF19278">
    <property type="entry name" value="Hydant_A_C"/>
    <property type="match status" value="1"/>
</dbReference>
<name>A0A6N3HZH4_CLOSY</name>
<accession>A0A6N3HZH4</accession>
<dbReference type="GO" id="GO:0005829">
    <property type="term" value="C:cytosol"/>
    <property type="evidence" value="ECO:0007669"/>
    <property type="project" value="TreeGrafter"/>
</dbReference>
<feature type="domain" description="Hydantoinase/oxoprolinase N-terminal" evidence="2">
    <location>
        <begin position="6"/>
        <end position="182"/>
    </location>
</feature>
<dbReference type="Pfam" id="PF05378">
    <property type="entry name" value="Hydant_A_N"/>
    <property type="match status" value="1"/>
</dbReference>
<dbReference type="InterPro" id="IPR043129">
    <property type="entry name" value="ATPase_NBD"/>
</dbReference>
<keyword evidence="5" id="KW-0436">Ligase</keyword>
<dbReference type="InterPro" id="IPR002821">
    <property type="entry name" value="Hydantoinase_A"/>
</dbReference>
<reference evidence="4" key="2">
    <citation type="submission" date="2023-01" db="EMBL/GenBank/DDBJ databases">
        <title>Human gut microbiome strain richness.</title>
        <authorList>
            <person name="Chen-Liaw A."/>
        </authorList>
    </citation>
    <scope>NUCLEOTIDE SEQUENCE</scope>
    <source>
        <strain evidence="4">B1_m1001713B170214d0_201011</strain>
    </source>
</reference>
<dbReference type="EMBL" id="JAQLGM010000001">
    <property type="protein sequence ID" value="MDB1998757.1"/>
    <property type="molecule type" value="Genomic_DNA"/>
</dbReference>
<evidence type="ECO:0000313" key="4">
    <source>
        <dbReference type="EMBL" id="MDB1998757.1"/>
    </source>
</evidence>